<sequence length="213" mass="23252">MILSPNDIDFGSLENMSQTSIHQPVLVGQYAIIQMPALNFTFPALESCDYLTTWGNISKLSMPMLIGGKDVHDPISIDAQTIFESPVPINFDSLTNAAEIDVKVSDHTSTVFAAQYDYISPEYESRVFRCQSYFVGETKKGLSPDVQNGLGFGLGPGGGLAAVLEFAWLLRWVRQRKAGKSGGKGGENGEGQSRANTRSEIEGDGREINITRR</sequence>
<dbReference type="Proteomes" id="UP000531561">
    <property type="component" value="Unassembled WGS sequence"/>
</dbReference>
<comment type="caution">
    <text evidence="2">The sequence shown here is derived from an EMBL/GenBank/DDBJ whole genome shotgun (WGS) entry which is preliminary data.</text>
</comment>
<dbReference type="GeneID" id="59263931"/>
<feature type="compositionally biased region" description="Gly residues" evidence="1">
    <location>
        <begin position="180"/>
        <end position="189"/>
    </location>
</feature>
<dbReference type="AlphaFoldDB" id="A0A8H6ANH3"/>
<gene>
    <name evidence="2" type="ORF">Bfra_009903</name>
</gene>
<dbReference type="RefSeq" id="XP_037189462.1">
    <property type="nucleotide sequence ID" value="XM_037340239.1"/>
</dbReference>
<reference evidence="2 3" key="1">
    <citation type="journal article" date="2020" name="Phytopathology">
        <title>A high-quality genome resource of Botrytis fragariae, a new and rapidly spreading fungal pathogen causing strawberry gray mold in the U.S.A.</title>
        <authorList>
            <person name="Wu Y."/>
            <person name="Saski C.A."/>
            <person name="Schnabel G."/>
            <person name="Xiao S."/>
            <person name="Hu M."/>
        </authorList>
    </citation>
    <scope>NUCLEOTIDE SEQUENCE [LARGE SCALE GENOMIC DNA]</scope>
    <source>
        <strain evidence="2 3">BVB16</strain>
    </source>
</reference>
<feature type="region of interest" description="Disordered" evidence="1">
    <location>
        <begin position="178"/>
        <end position="213"/>
    </location>
</feature>
<evidence type="ECO:0000313" key="3">
    <source>
        <dbReference type="Proteomes" id="UP000531561"/>
    </source>
</evidence>
<name>A0A8H6ANH3_9HELO</name>
<evidence type="ECO:0000313" key="2">
    <source>
        <dbReference type="EMBL" id="KAF5870515.1"/>
    </source>
</evidence>
<accession>A0A8H6ANH3</accession>
<keyword evidence="3" id="KW-1185">Reference proteome</keyword>
<protein>
    <submittedName>
        <fullName evidence="2">Uncharacterized protein</fullName>
    </submittedName>
</protein>
<evidence type="ECO:0000256" key="1">
    <source>
        <dbReference type="SAM" id="MobiDB-lite"/>
    </source>
</evidence>
<organism evidence="2 3">
    <name type="scientific">Botrytis fragariae</name>
    <dbReference type="NCBI Taxonomy" id="1964551"/>
    <lineage>
        <taxon>Eukaryota</taxon>
        <taxon>Fungi</taxon>
        <taxon>Dikarya</taxon>
        <taxon>Ascomycota</taxon>
        <taxon>Pezizomycotina</taxon>
        <taxon>Leotiomycetes</taxon>
        <taxon>Helotiales</taxon>
        <taxon>Sclerotiniaceae</taxon>
        <taxon>Botrytis</taxon>
    </lineage>
</organism>
<dbReference type="OrthoDB" id="536881at2759"/>
<proteinExistence type="predicted"/>
<dbReference type="EMBL" id="JABFCT010000014">
    <property type="protein sequence ID" value="KAF5870515.1"/>
    <property type="molecule type" value="Genomic_DNA"/>
</dbReference>
<feature type="compositionally biased region" description="Basic and acidic residues" evidence="1">
    <location>
        <begin position="197"/>
        <end position="213"/>
    </location>
</feature>